<organism evidence="2">
    <name type="scientific">human gut metagenome</name>
    <dbReference type="NCBI Taxonomy" id="408170"/>
    <lineage>
        <taxon>unclassified sequences</taxon>
        <taxon>metagenomes</taxon>
        <taxon>organismal metagenomes</taxon>
    </lineage>
</organism>
<dbReference type="AlphaFoldDB" id="K1SP07"/>
<gene>
    <name evidence="2" type="ORF">LEA_13412</name>
</gene>
<evidence type="ECO:0000256" key="1">
    <source>
        <dbReference type="SAM" id="MobiDB-lite"/>
    </source>
</evidence>
<comment type="caution">
    <text evidence="2">The sequence shown here is derived from an EMBL/GenBank/DDBJ whole genome shotgun (WGS) entry which is preliminary data.</text>
</comment>
<sequence length="148" mass="17092">MIEETAVRVEISAARFASQSIFDILRLTVQAMNSQNYGQQSLSALNRQERPLASVDVNKKTLPYIRRQLKQYSVDFSVTKDRDTGQMYLWFKGQDVDRIQTALENCIAERGKERPIPELRDLCDRAAQRVKEMNQSRPVPPPEHGERL</sequence>
<protein>
    <submittedName>
        <fullName evidence="2">Uncharacterized protein</fullName>
    </submittedName>
</protein>
<dbReference type="InterPro" id="IPR024234">
    <property type="entry name" value="DUF3801"/>
</dbReference>
<evidence type="ECO:0000313" key="2">
    <source>
        <dbReference type="EMBL" id="EKC59343.1"/>
    </source>
</evidence>
<reference evidence="2" key="1">
    <citation type="journal article" date="2013" name="Environ. Microbiol.">
        <title>Microbiota from the distal guts of lean and obese adolescents exhibit partial functional redundancy besides clear differences in community structure.</title>
        <authorList>
            <person name="Ferrer M."/>
            <person name="Ruiz A."/>
            <person name="Lanza F."/>
            <person name="Haange S.B."/>
            <person name="Oberbach A."/>
            <person name="Till H."/>
            <person name="Bargiela R."/>
            <person name="Campoy C."/>
            <person name="Segura M.T."/>
            <person name="Richter M."/>
            <person name="von Bergen M."/>
            <person name="Seifert J."/>
            <person name="Suarez A."/>
        </authorList>
    </citation>
    <scope>NUCLEOTIDE SEQUENCE</scope>
</reference>
<accession>K1SP07</accession>
<dbReference type="EMBL" id="AJWY01009099">
    <property type="protein sequence ID" value="EKC59343.1"/>
    <property type="molecule type" value="Genomic_DNA"/>
</dbReference>
<feature type="region of interest" description="Disordered" evidence="1">
    <location>
        <begin position="128"/>
        <end position="148"/>
    </location>
</feature>
<name>K1SP07_9ZZZZ</name>
<dbReference type="Pfam" id="PF12687">
    <property type="entry name" value="DUF3801"/>
    <property type="match status" value="1"/>
</dbReference>
<proteinExistence type="predicted"/>